<evidence type="ECO:0000313" key="7">
    <source>
        <dbReference type="EMBL" id="HIS65186.1"/>
    </source>
</evidence>
<name>A0A9D1FAP9_9FIRM</name>
<comment type="caution">
    <text evidence="7">The sequence shown here is derived from an EMBL/GenBank/DDBJ whole genome shotgun (WGS) entry which is preliminary data.</text>
</comment>
<comment type="subcellular location">
    <subcellularLocation>
        <location evidence="1">Cell membrane</location>
        <topology evidence="1">Multi-pass membrane protein</topology>
    </subcellularLocation>
</comment>
<keyword evidence="2" id="KW-1003">Cell membrane</keyword>
<accession>A0A9D1FAP9</accession>
<dbReference type="PANTHER" id="PTHR30250:SF21">
    <property type="entry name" value="LIPID II FLIPPASE MURJ"/>
    <property type="match status" value="1"/>
</dbReference>
<dbReference type="InterPro" id="IPR024923">
    <property type="entry name" value="PG_synth_SpoVB"/>
</dbReference>
<evidence type="ECO:0000256" key="2">
    <source>
        <dbReference type="ARBA" id="ARBA00022475"/>
    </source>
</evidence>
<feature type="transmembrane region" description="Helical" evidence="6">
    <location>
        <begin position="419"/>
        <end position="438"/>
    </location>
</feature>
<feature type="transmembrane region" description="Helical" evidence="6">
    <location>
        <begin position="87"/>
        <end position="106"/>
    </location>
</feature>
<evidence type="ECO:0000256" key="5">
    <source>
        <dbReference type="ARBA" id="ARBA00023136"/>
    </source>
</evidence>
<feature type="transmembrane region" description="Helical" evidence="6">
    <location>
        <begin position="289"/>
        <end position="309"/>
    </location>
</feature>
<evidence type="ECO:0000256" key="4">
    <source>
        <dbReference type="ARBA" id="ARBA00022989"/>
    </source>
</evidence>
<keyword evidence="5 6" id="KW-0472">Membrane</keyword>
<feature type="transmembrane region" description="Helical" evidence="6">
    <location>
        <begin position="321"/>
        <end position="342"/>
    </location>
</feature>
<dbReference type="PANTHER" id="PTHR30250">
    <property type="entry name" value="PST FAMILY PREDICTED COLANIC ACID TRANSPORTER"/>
    <property type="match status" value="1"/>
</dbReference>
<feature type="transmembrane region" description="Helical" evidence="6">
    <location>
        <begin position="393"/>
        <end position="413"/>
    </location>
</feature>
<feature type="transmembrane region" description="Helical" evidence="6">
    <location>
        <begin position="488"/>
        <end position="508"/>
    </location>
</feature>
<keyword evidence="3 6" id="KW-0812">Transmembrane</keyword>
<feature type="transmembrane region" description="Helical" evidence="6">
    <location>
        <begin position="118"/>
        <end position="136"/>
    </location>
</feature>
<dbReference type="InterPro" id="IPR002797">
    <property type="entry name" value="Polysacc_synth"/>
</dbReference>
<feature type="transmembrane region" description="Helical" evidence="6">
    <location>
        <begin position="181"/>
        <end position="203"/>
    </location>
</feature>
<keyword evidence="4 6" id="KW-1133">Transmembrane helix</keyword>
<feature type="transmembrane region" description="Helical" evidence="6">
    <location>
        <begin position="459"/>
        <end position="476"/>
    </location>
</feature>
<dbReference type="Pfam" id="PF01943">
    <property type="entry name" value="Polysacc_synt"/>
    <property type="match status" value="1"/>
</dbReference>
<dbReference type="PIRSF" id="PIRSF038958">
    <property type="entry name" value="PG_synth_SpoVB"/>
    <property type="match status" value="1"/>
</dbReference>
<dbReference type="EMBL" id="DVJJ01000112">
    <property type="protein sequence ID" value="HIS65186.1"/>
    <property type="molecule type" value="Genomic_DNA"/>
</dbReference>
<dbReference type="GO" id="GO:0005886">
    <property type="term" value="C:plasma membrane"/>
    <property type="evidence" value="ECO:0007669"/>
    <property type="project" value="UniProtKB-SubCell"/>
</dbReference>
<dbReference type="AlphaFoldDB" id="A0A9D1FAP9"/>
<feature type="transmembrane region" description="Helical" evidence="6">
    <location>
        <begin position="12"/>
        <end position="35"/>
    </location>
</feature>
<feature type="transmembrane region" description="Helical" evidence="6">
    <location>
        <begin position="157"/>
        <end position="175"/>
    </location>
</feature>
<reference evidence="7" key="2">
    <citation type="journal article" date="2021" name="PeerJ">
        <title>Extensive microbial diversity within the chicken gut microbiome revealed by metagenomics and culture.</title>
        <authorList>
            <person name="Gilroy R."/>
            <person name="Ravi A."/>
            <person name="Getino M."/>
            <person name="Pursley I."/>
            <person name="Horton D.L."/>
            <person name="Alikhan N.F."/>
            <person name="Baker D."/>
            <person name="Gharbi K."/>
            <person name="Hall N."/>
            <person name="Watson M."/>
            <person name="Adriaenssens E.M."/>
            <person name="Foster-Nyarko E."/>
            <person name="Jarju S."/>
            <person name="Secka A."/>
            <person name="Antonio M."/>
            <person name="Oren A."/>
            <person name="Chaudhuri R.R."/>
            <person name="La Ragione R."/>
            <person name="Hildebrand F."/>
            <person name="Pallen M.J."/>
        </authorList>
    </citation>
    <scope>NUCLEOTIDE SEQUENCE</scope>
    <source>
        <strain evidence="7">ChiBcec16-1751</strain>
    </source>
</reference>
<feature type="transmembrane region" description="Helical" evidence="6">
    <location>
        <begin position="231"/>
        <end position="251"/>
    </location>
</feature>
<sequence length="529" mass="56295">MKKQSFLHGTAILALATFIVKIIGACYKIPLVGIIGNSGYGYFTMAYDIYSVLLTISTAGLPVAMSRMISESEALGHHAQIKRIYRASLYVFLTIGIIGSGGMLIFCRQLAEFMRSPNSWASIAALAPAVFFVCVISSYRGFFQGQSNMTPTSVSQVYEALCKLFIGLGAAWFVMNRTGDVVLAAGGAILGVTVGTIVSMVYLGTKYRKAAAFLDAQGGPVKPLGVTVKQLLSIAIPITLGAAGLQLINLVDAKIVGSRLLGAVGFTQSHTDEIRGIYNFCQTMFNLPAAFIVPITVSIIPSITGYLTVKDYKSTLMVEESAVRITALLGLPCGVGLAVLSGPILTMLAKYGPTELATGNPILRIFGAAVILNCLVLLTNAMMQAHGNVTTPLINMLIGGIVKVIVNFVLVGMPQFNIIGAPIGTFCCYFTIISLNLLAMKRMQREHSPRIVRTLLKPLIASLIMGAAAWAAYGLLSRFISSNSVACLGAIAIAGCVYLVLVAALRIITKEDCMLLPKGEKIAKLLKIN</sequence>
<proteinExistence type="predicted"/>
<dbReference type="Proteomes" id="UP000886741">
    <property type="component" value="Unassembled WGS sequence"/>
</dbReference>
<dbReference type="InterPro" id="IPR050833">
    <property type="entry name" value="Poly_Biosynth_Transport"/>
</dbReference>
<reference evidence="7" key="1">
    <citation type="submission" date="2020-10" db="EMBL/GenBank/DDBJ databases">
        <authorList>
            <person name="Gilroy R."/>
        </authorList>
    </citation>
    <scope>NUCLEOTIDE SEQUENCE</scope>
    <source>
        <strain evidence="7">ChiBcec16-1751</strain>
    </source>
</reference>
<feature type="transmembrane region" description="Helical" evidence="6">
    <location>
        <begin position="47"/>
        <end position="66"/>
    </location>
</feature>
<dbReference type="CDD" id="cd13124">
    <property type="entry name" value="MATE_SpoVB_like"/>
    <property type="match status" value="1"/>
</dbReference>
<evidence type="ECO:0000256" key="3">
    <source>
        <dbReference type="ARBA" id="ARBA00022692"/>
    </source>
</evidence>
<evidence type="ECO:0000256" key="6">
    <source>
        <dbReference type="SAM" id="Phobius"/>
    </source>
</evidence>
<protein>
    <submittedName>
        <fullName evidence="7">Polysaccharide biosynthesis protein</fullName>
    </submittedName>
</protein>
<organism evidence="7 8">
    <name type="scientific">Candidatus Avoscillospira avistercoris</name>
    <dbReference type="NCBI Taxonomy" id="2840707"/>
    <lineage>
        <taxon>Bacteria</taxon>
        <taxon>Bacillati</taxon>
        <taxon>Bacillota</taxon>
        <taxon>Clostridia</taxon>
        <taxon>Eubacteriales</taxon>
        <taxon>Oscillospiraceae</taxon>
        <taxon>Oscillospiraceae incertae sedis</taxon>
        <taxon>Candidatus Avoscillospira</taxon>
    </lineage>
</organism>
<evidence type="ECO:0000256" key="1">
    <source>
        <dbReference type="ARBA" id="ARBA00004651"/>
    </source>
</evidence>
<evidence type="ECO:0000313" key="8">
    <source>
        <dbReference type="Proteomes" id="UP000886741"/>
    </source>
</evidence>
<gene>
    <name evidence="7" type="ORF">IAA83_07445</name>
</gene>
<feature type="transmembrane region" description="Helical" evidence="6">
    <location>
        <begin position="362"/>
        <end position="381"/>
    </location>
</feature>